<keyword evidence="2" id="KW-0472">Membrane</keyword>
<dbReference type="Proteomes" id="UP001174997">
    <property type="component" value="Unassembled WGS sequence"/>
</dbReference>
<keyword evidence="4" id="KW-1185">Reference proteome</keyword>
<gene>
    <name evidence="3" type="ORF">QBC41DRAFT_339809</name>
</gene>
<comment type="caution">
    <text evidence="3">The sequence shown here is derived from an EMBL/GenBank/DDBJ whole genome shotgun (WGS) entry which is preliminary data.</text>
</comment>
<evidence type="ECO:0000256" key="1">
    <source>
        <dbReference type="SAM" id="MobiDB-lite"/>
    </source>
</evidence>
<dbReference type="AlphaFoldDB" id="A0AA39Z790"/>
<name>A0AA39Z790_9PEZI</name>
<feature type="transmembrane region" description="Helical" evidence="2">
    <location>
        <begin position="25"/>
        <end position="42"/>
    </location>
</feature>
<reference evidence="3" key="1">
    <citation type="submission" date="2023-06" db="EMBL/GenBank/DDBJ databases">
        <title>Genome-scale phylogeny and comparative genomics of the fungal order Sordariales.</title>
        <authorList>
            <consortium name="Lawrence Berkeley National Laboratory"/>
            <person name="Hensen N."/>
            <person name="Bonometti L."/>
            <person name="Westerberg I."/>
            <person name="Brannstrom I.O."/>
            <person name="Guillou S."/>
            <person name="Cros-Aarteil S."/>
            <person name="Calhoun S."/>
            <person name="Haridas S."/>
            <person name="Kuo A."/>
            <person name="Mondo S."/>
            <person name="Pangilinan J."/>
            <person name="Riley R."/>
            <person name="Labutti K."/>
            <person name="Andreopoulos B."/>
            <person name="Lipzen A."/>
            <person name="Chen C."/>
            <person name="Yanf M."/>
            <person name="Daum C."/>
            <person name="Ng V."/>
            <person name="Clum A."/>
            <person name="Steindorff A."/>
            <person name="Ohm R."/>
            <person name="Martin F."/>
            <person name="Silar P."/>
            <person name="Natvig D."/>
            <person name="Lalanne C."/>
            <person name="Gautier V."/>
            <person name="Ament-Velasquez S.L."/>
            <person name="Kruys A."/>
            <person name="Hutchinson M.I."/>
            <person name="Powell A.J."/>
            <person name="Barry K."/>
            <person name="Miller A.N."/>
            <person name="Grigoriev I.V."/>
            <person name="Debuchy R."/>
            <person name="Gladieux P."/>
            <person name="Thoren M.H."/>
            <person name="Johannesson H."/>
        </authorList>
    </citation>
    <scope>NUCLEOTIDE SEQUENCE</scope>
    <source>
        <strain evidence="3">CBS 307.81</strain>
    </source>
</reference>
<organism evidence="3 4">
    <name type="scientific">Cercophora samala</name>
    <dbReference type="NCBI Taxonomy" id="330535"/>
    <lineage>
        <taxon>Eukaryota</taxon>
        <taxon>Fungi</taxon>
        <taxon>Dikarya</taxon>
        <taxon>Ascomycota</taxon>
        <taxon>Pezizomycotina</taxon>
        <taxon>Sordariomycetes</taxon>
        <taxon>Sordariomycetidae</taxon>
        <taxon>Sordariales</taxon>
        <taxon>Lasiosphaeriaceae</taxon>
        <taxon>Cercophora</taxon>
    </lineage>
</organism>
<evidence type="ECO:0000256" key="2">
    <source>
        <dbReference type="SAM" id="Phobius"/>
    </source>
</evidence>
<accession>A0AA39Z790</accession>
<evidence type="ECO:0000313" key="4">
    <source>
        <dbReference type="Proteomes" id="UP001174997"/>
    </source>
</evidence>
<proteinExistence type="predicted"/>
<dbReference type="EMBL" id="JAULSY010000108">
    <property type="protein sequence ID" value="KAK0665533.1"/>
    <property type="molecule type" value="Genomic_DNA"/>
</dbReference>
<protein>
    <submittedName>
        <fullName evidence="3">Uncharacterized protein</fullName>
    </submittedName>
</protein>
<feature type="region of interest" description="Disordered" evidence="1">
    <location>
        <begin position="164"/>
        <end position="183"/>
    </location>
</feature>
<sequence length="298" mass="33934">MAVPLGYARRFNSLTEPYSPESNRSINIIMIFHAIIFWLNLFQSVQAMQRGPIFRALESAVDCYQVLQKFDDYAKNHADSEGTISFDDATIQLASNNCWGQLDNLIYPKVAHVNLTQILLDVTAFLYQQGDITNGLYQKTWNADNQIIQFTWQKDADASVALMNKDDPPSKSKNPTAGCFRSNKTLTPREDALLKIDDDRKPFKPKENVLITDSNGRCSFLAYNYEENLLGVDILKMADVAKTDIYNPCIAHDWWGGRTIGQDYIGDVNDSHFMMWFLPPALADAFQRTINLWPRQAT</sequence>
<keyword evidence="2" id="KW-1133">Transmembrane helix</keyword>
<keyword evidence="2" id="KW-0812">Transmembrane</keyword>
<evidence type="ECO:0000313" key="3">
    <source>
        <dbReference type="EMBL" id="KAK0665533.1"/>
    </source>
</evidence>